<evidence type="ECO:0000256" key="3">
    <source>
        <dbReference type="ARBA" id="ARBA00022448"/>
    </source>
</evidence>
<reference evidence="12 13" key="1">
    <citation type="journal article" date="2016" name="Nat. Commun.">
        <title>Thousands of microbial genomes shed light on interconnected biogeochemical processes in an aquifer system.</title>
        <authorList>
            <person name="Anantharaman K."/>
            <person name="Brown C.T."/>
            <person name="Hug L.A."/>
            <person name="Sharon I."/>
            <person name="Castelle C.J."/>
            <person name="Probst A.J."/>
            <person name="Thomas B.C."/>
            <person name="Singh A."/>
            <person name="Wilkins M.J."/>
            <person name="Karaoz U."/>
            <person name="Brodie E.L."/>
            <person name="Williams K.H."/>
            <person name="Hubbard S.S."/>
            <person name="Banfield J.F."/>
        </authorList>
    </citation>
    <scope>NUCLEOTIDE SEQUENCE [LARGE SCALE GENOMIC DNA]</scope>
</reference>
<dbReference type="GO" id="GO:0009306">
    <property type="term" value="P:protein secretion"/>
    <property type="evidence" value="ECO:0007669"/>
    <property type="project" value="InterPro"/>
</dbReference>
<dbReference type="Proteomes" id="UP000178187">
    <property type="component" value="Unassembled WGS sequence"/>
</dbReference>
<keyword evidence="7" id="KW-0653">Protein transport</keyword>
<evidence type="ECO:0000256" key="4">
    <source>
        <dbReference type="ARBA" id="ARBA00022475"/>
    </source>
</evidence>
<dbReference type="Pfam" id="PF21687">
    <property type="entry name" value="T2SSK_1st"/>
    <property type="match status" value="1"/>
</dbReference>
<evidence type="ECO:0000256" key="2">
    <source>
        <dbReference type="ARBA" id="ARBA00007246"/>
    </source>
</evidence>
<organism evidence="12 13">
    <name type="scientific">Candidatus Danuiimicrobium aquiferis</name>
    <dbReference type="NCBI Taxonomy" id="1801832"/>
    <lineage>
        <taxon>Bacteria</taxon>
        <taxon>Pseudomonadati</taxon>
        <taxon>Candidatus Omnitrophota</taxon>
        <taxon>Candidatus Danuiimicrobium</taxon>
    </lineage>
</organism>
<evidence type="ECO:0000256" key="1">
    <source>
        <dbReference type="ARBA" id="ARBA00004533"/>
    </source>
</evidence>
<dbReference type="EMBL" id="MHFR01000045">
    <property type="protein sequence ID" value="OGW96926.1"/>
    <property type="molecule type" value="Genomic_DNA"/>
</dbReference>
<dbReference type="Gene3D" id="1.10.40.60">
    <property type="entry name" value="EpsJ-like"/>
    <property type="match status" value="2"/>
</dbReference>
<evidence type="ECO:0000313" key="12">
    <source>
        <dbReference type="EMBL" id="OGW96926.1"/>
    </source>
</evidence>
<dbReference type="GO" id="GO:0005886">
    <property type="term" value="C:plasma membrane"/>
    <property type="evidence" value="ECO:0007669"/>
    <property type="project" value="UniProtKB-SubCell"/>
</dbReference>
<keyword evidence="4" id="KW-1003">Cell membrane</keyword>
<comment type="caution">
    <text evidence="12">The sequence shown here is derived from an EMBL/GenBank/DDBJ whole genome shotgun (WGS) entry which is preliminary data.</text>
</comment>
<keyword evidence="8 10" id="KW-1133">Transmembrane helix</keyword>
<dbReference type="InterPro" id="IPR038072">
    <property type="entry name" value="GspK_central_sf"/>
</dbReference>
<keyword evidence="5" id="KW-0997">Cell inner membrane</keyword>
<protein>
    <recommendedName>
        <fullName evidence="11">T2SS protein K first SAM-like domain-containing protein</fullName>
    </recommendedName>
</protein>
<comment type="similarity">
    <text evidence="2">Belongs to the GSP K family.</text>
</comment>
<dbReference type="PANTHER" id="PTHR38831">
    <property type="entry name" value="TYPE II SECRETION SYSTEM PROTEIN K"/>
    <property type="match status" value="1"/>
</dbReference>
<keyword evidence="6 10" id="KW-0812">Transmembrane</keyword>
<dbReference type="AlphaFoldDB" id="A0A1G1KVG4"/>
<feature type="domain" description="T2SS protein K first SAM-like" evidence="11">
    <location>
        <begin position="152"/>
        <end position="234"/>
    </location>
</feature>
<proteinExistence type="inferred from homology"/>
<sequence>MKNKRNQNGSIFILVMWVLLFLSVFAFAVGYATRQYLQFIQKLEIRENLREIAEAGVKKAIYILDRKKLQQPVADFLNEDWSQNPKEFQDISLGRGFFAVSYESPVVTKKETGKINEETKAITSENENVRYGVIDEERKLNINKVDKPVAMTKLFREAAEIDEDLAYSIAVSIIDWRDQDEFSYDYGAESQYYKSLSPPYKAKNTDFDTLEELLFVKGVTPEIYSKINLYITIYGNGSINLNTASEYVLKAIGFPDSLVKKVVEFRRGPDQKEGTSDDLAFTELESAVDVLNQTYYLDDIEKGFFKSMIDSGRLQIFSNYFTIQSVAALNGRTEALKVTCVFERHGQIRKWNEQYFSTGD</sequence>
<dbReference type="PANTHER" id="PTHR38831:SF2">
    <property type="entry name" value="TYPE II SECRETION SYSTEM PROTEIN K"/>
    <property type="match status" value="1"/>
</dbReference>
<dbReference type="InterPro" id="IPR005628">
    <property type="entry name" value="GspK"/>
</dbReference>
<evidence type="ECO:0000256" key="5">
    <source>
        <dbReference type="ARBA" id="ARBA00022519"/>
    </source>
</evidence>
<gene>
    <name evidence="12" type="ORF">A3G33_02895</name>
</gene>
<keyword evidence="9 10" id="KW-0472">Membrane</keyword>
<dbReference type="SUPFAM" id="SSF158544">
    <property type="entry name" value="GspK insert domain-like"/>
    <property type="match status" value="1"/>
</dbReference>
<evidence type="ECO:0000256" key="6">
    <source>
        <dbReference type="ARBA" id="ARBA00022692"/>
    </source>
</evidence>
<keyword evidence="3" id="KW-0813">Transport</keyword>
<evidence type="ECO:0000259" key="11">
    <source>
        <dbReference type="Pfam" id="PF21687"/>
    </source>
</evidence>
<evidence type="ECO:0000256" key="9">
    <source>
        <dbReference type="ARBA" id="ARBA00023136"/>
    </source>
</evidence>
<name>A0A1G1KVG4_9BACT</name>
<evidence type="ECO:0000256" key="7">
    <source>
        <dbReference type="ARBA" id="ARBA00022927"/>
    </source>
</evidence>
<dbReference type="Gene3D" id="3.30.1300.30">
    <property type="entry name" value="GSPII I/J protein-like"/>
    <property type="match status" value="1"/>
</dbReference>
<evidence type="ECO:0000313" key="13">
    <source>
        <dbReference type="Proteomes" id="UP000178187"/>
    </source>
</evidence>
<dbReference type="InterPro" id="IPR049031">
    <property type="entry name" value="T2SSK_SAM-like_1st"/>
</dbReference>
<accession>A0A1G1KVG4</accession>
<comment type="subcellular location">
    <subcellularLocation>
        <location evidence="1">Cell inner membrane</location>
    </subcellularLocation>
</comment>
<feature type="transmembrane region" description="Helical" evidence="10">
    <location>
        <begin position="12"/>
        <end position="32"/>
    </location>
</feature>
<evidence type="ECO:0000256" key="10">
    <source>
        <dbReference type="SAM" id="Phobius"/>
    </source>
</evidence>
<evidence type="ECO:0000256" key="8">
    <source>
        <dbReference type="ARBA" id="ARBA00022989"/>
    </source>
</evidence>